<accession>A0AAX4P6H1</accession>
<evidence type="ECO:0000256" key="1">
    <source>
        <dbReference type="SAM" id="MobiDB-lite"/>
    </source>
</evidence>
<proteinExistence type="predicted"/>
<evidence type="ECO:0008006" key="4">
    <source>
        <dbReference type="Google" id="ProtNLM"/>
    </source>
</evidence>
<dbReference type="AlphaFoldDB" id="A0AAX4P6H1"/>
<protein>
    <recommendedName>
        <fullName evidence="4">Ribosomal protein S3</fullName>
    </recommendedName>
</protein>
<name>A0AAX4P6H1_9CHLO</name>
<keyword evidence="3" id="KW-1185">Reference proteome</keyword>
<evidence type="ECO:0000313" key="3">
    <source>
        <dbReference type="Proteomes" id="UP001472866"/>
    </source>
</evidence>
<sequence length="262" mass="30066">MFRGRSKKNRGGNKVVRAVRTSIGWIIPKSSVEKRDKKAEELQKQESRKDFANEINRKIRNARGLGHRFSSVFRRKSSTIAPAEILKIQKHKENGAGDHHSNGVEHSIEDILKLKRQQQQDRVLPPIPGRSSDPGSPAAPARRTSALSVQGQEFVYRDFMPHYVERHSRFEVFSSVLKRANKWIKDNQLRVLSLETLLVPAGNLQGRDPCELDRFVTVEVLRIWYDKNQTLQQSLRESARQLPKTLFTSHYFGKAAKATFLC</sequence>
<feature type="region of interest" description="Disordered" evidence="1">
    <location>
        <begin position="119"/>
        <end position="144"/>
    </location>
</feature>
<evidence type="ECO:0000313" key="2">
    <source>
        <dbReference type="EMBL" id="WZN61235.1"/>
    </source>
</evidence>
<organism evidence="2 3">
    <name type="scientific">Chloropicon roscoffensis</name>
    <dbReference type="NCBI Taxonomy" id="1461544"/>
    <lineage>
        <taxon>Eukaryota</taxon>
        <taxon>Viridiplantae</taxon>
        <taxon>Chlorophyta</taxon>
        <taxon>Chloropicophyceae</taxon>
        <taxon>Chloropicales</taxon>
        <taxon>Chloropicaceae</taxon>
        <taxon>Chloropicon</taxon>
    </lineage>
</organism>
<gene>
    <name evidence="2" type="ORF">HKI87_04g27700</name>
</gene>
<reference evidence="2 3" key="1">
    <citation type="submission" date="2024-03" db="EMBL/GenBank/DDBJ databases">
        <title>Complete genome sequence of the green alga Chloropicon roscoffensis RCC1871.</title>
        <authorList>
            <person name="Lemieux C."/>
            <person name="Pombert J.-F."/>
            <person name="Otis C."/>
            <person name="Turmel M."/>
        </authorList>
    </citation>
    <scope>NUCLEOTIDE SEQUENCE [LARGE SCALE GENOMIC DNA]</scope>
    <source>
        <strain evidence="2 3">RCC1871</strain>
    </source>
</reference>
<dbReference type="Proteomes" id="UP001472866">
    <property type="component" value="Chromosome 04"/>
</dbReference>
<dbReference type="EMBL" id="CP151504">
    <property type="protein sequence ID" value="WZN61235.1"/>
    <property type="molecule type" value="Genomic_DNA"/>
</dbReference>